<dbReference type="GO" id="GO:0016787">
    <property type="term" value="F:hydrolase activity"/>
    <property type="evidence" value="ECO:0007669"/>
    <property type="project" value="UniProtKB-KW"/>
</dbReference>
<dbReference type="InterPro" id="IPR008928">
    <property type="entry name" value="6-hairpin_glycosidase_sf"/>
</dbReference>
<dbReference type="Pfam" id="PF17389">
    <property type="entry name" value="Bac_rhamnosid6H"/>
    <property type="match status" value="1"/>
</dbReference>
<evidence type="ECO:0000259" key="4">
    <source>
        <dbReference type="Pfam" id="PF05592"/>
    </source>
</evidence>
<reference evidence="8 9" key="1">
    <citation type="submission" date="2024-02" db="EMBL/GenBank/DDBJ databases">
        <title>Seven novel Bacillus-like species.</title>
        <authorList>
            <person name="Liu G."/>
        </authorList>
    </citation>
    <scope>NUCLEOTIDE SEQUENCE [LARGE SCALE GENOMIC DNA]</scope>
    <source>
        <strain evidence="8 9">FJAT-53654</strain>
    </source>
</reference>
<evidence type="ECO:0000313" key="8">
    <source>
        <dbReference type="EMBL" id="WXB90241.1"/>
    </source>
</evidence>
<evidence type="ECO:0000259" key="6">
    <source>
        <dbReference type="Pfam" id="PF17389"/>
    </source>
</evidence>
<name>A0ABZ2MYI7_9BACI</name>
<comment type="catalytic activity">
    <reaction evidence="1">
        <text>Hydrolysis of terminal non-reducing alpha-L-rhamnose residues in alpha-L-rhamnosides.</text>
        <dbReference type="EC" id="3.2.1.40"/>
    </reaction>
</comment>
<evidence type="ECO:0000259" key="7">
    <source>
        <dbReference type="Pfam" id="PF17390"/>
    </source>
</evidence>
<dbReference type="Pfam" id="PF05592">
    <property type="entry name" value="Bac_rhamnosid"/>
    <property type="match status" value="1"/>
</dbReference>
<protein>
    <recommendedName>
        <fullName evidence="2">alpha-L-rhamnosidase</fullName>
        <ecNumber evidence="2">3.2.1.40</ecNumber>
    </recommendedName>
</protein>
<dbReference type="Pfam" id="PF25788">
    <property type="entry name" value="Ig_Rha78A_N"/>
    <property type="match status" value="1"/>
</dbReference>
<dbReference type="InterPro" id="IPR012341">
    <property type="entry name" value="6hp_glycosidase-like_sf"/>
</dbReference>
<accession>A0ABZ2MYI7</accession>
<dbReference type="PIRSF" id="PIRSF010631">
    <property type="entry name" value="A-rhamnsds"/>
    <property type="match status" value="1"/>
</dbReference>
<feature type="domain" description="Alpha-L-rhamnosidase concanavalin-like" evidence="4">
    <location>
        <begin position="333"/>
        <end position="434"/>
    </location>
</feature>
<dbReference type="InterPro" id="IPR013737">
    <property type="entry name" value="Bac_rhamnosid_N"/>
</dbReference>
<dbReference type="PANTHER" id="PTHR33307:SF6">
    <property type="entry name" value="ALPHA-RHAMNOSIDASE (EUROFUNG)-RELATED"/>
    <property type="match status" value="1"/>
</dbReference>
<evidence type="ECO:0000256" key="3">
    <source>
        <dbReference type="ARBA" id="ARBA00022801"/>
    </source>
</evidence>
<organism evidence="8 9">
    <name type="scientific">Metabacillus rhizosphaerae</name>
    <dbReference type="NCBI Taxonomy" id="3117747"/>
    <lineage>
        <taxon>Bacteria</taxon>
        <taxon>Bacillati</taxon>
        <taxon>Bacillota</taxon>
        <taxon>Bacilli</taxon>
        <taxon>Bacillales</taxon>
        <taxon>Bacillaceae</taxon>
        <taxon>Metabacillus</taxon>
    </lineage>
</organism>
<dbReference type="Pfam" id="PF08531">
    <property type="entry name" value="Bac_rhamnosid_N"/>
    <property type="match status" value="1"/>
</dbReference>
<dbReference type="Gene3D" id="2.60.420.10">
    <property type="entry name" value="Maltose phosphorylase, domain 3"/>
    <property type="match status" value="1"/>
</dbReference>
<dbReference type="Gene3D" id="2.60.40.10">
    <property type="entry name" value="Immunoglobulins"/>
    <property type="match status" value="1"/>
</dbReference>
<dbReference type="PANTHER" id="PTHR33307">
    <property type="entry name" value="ALPHA-RHAMNOSIDASE (EUROFUNG)"/>
    <property type="match status" value="1"/>
</dbReference>
<dbReference type="Gene3D" id="1.50.10.10">
    <property type="match status" value="1"/>
</dbReference>
<evidence type="ECO:0000256" key="1">
    <source>
        <dbReference type="ARBA" id="ARBA00001445"/>
    </source>
</evidence>
<dbReference type="Proteomes" id="UP001368328">
    <property type="component" value="Chromosome"/>
</dbReference>
<evidence type="ECO:0000256" key="2">
    <source>
        <dbReference type="ARBA" id="ARBA00012652"/>
    </source>
</evidence>
<gene>
    <name evidence="8" type="ORF">WCV66_08615</name>
</gene>
<feature type="domain" description="Alpha-L-rhamnosidase six-hairpin glycosidase" evidence="6">
    <location>
        <begin position="439"/>
        <end position="799"/>
    </location>
</feature>
<dbReference type="InterPro" id="IPR035396">
    <property type="entry name" value="Bac_rhamnosid6H"/>
</dbReference>
<dbReference type="InterPro" id="IPR013783">
    <property type="entry name" value="Ig-like_fold"/>
</dbReference>
<dbReference type="EMBL" id="CP147403">
    <property type="protein sequence ID" value="WXB90241.1"/>
    <property type="molecule type" value="Genomic_DNA"/>
</dbReference>
<evidence type="ECO:0000259" key="5">
    <source>
        <dbReference type="Pfam" id="PF08531"/>
    </source>
</evidence>
<dbReference type="Pfam" id="PF17390">
    <property type="entry name" value="Bac_rhamnosid_C"/>
    <property type="match status" value="1"/>
</dbReference>
<dbReference type="InterPro" id="IPR016007">
    <property type="entry name" value="Alpha_rhamnosid"/>
</dbReference>
<keyword evidence="9" id="KW-1185">Reference proteome</keyword>
<dbReference type="Gene3D" id="2.60.120.260">
    <property type="entry name" value="Galactose-binding domain-like"/>
    <property type="match status" value="2"/>
</dbReference>
<evidence type="ECO:0000313" key="9">
    <source>
        <dbReference type="Proteomes" id="UP001368328"/>
    </source>
</evidence>
<dbReference type="InterPro" id="IPR008902">
    <property type="entry name" value="Rhamnosid_concanavalin"/>
</dbReference>
<sequence>MRLNIYDLRVEYTQNPLGIDTLAPKFDWILDSTERSQVQTSYQILVSSNEENLANDEADMWDSGVVESDQSIQIVYQGKELQSSKRYFWKVRVWDKHKVATPWSQAAYWSMGLLDKREWKGQWIGAKKETLDQKEWENPELIPSAFLRKEFSVSKSIESATMYITALGLYELHLNNQKVGDAYFAPGWTDYNKRVQYQTYDVTNLLKDGENTIGTIVGTGWYAGHVGMLGTCVYGEQPYVLVQMNIMYKDGSVEQVVTDQTWKTSVGPILYSDIIKGEYYDARLEMDGWSTPGFNDSNWQQPLIKDSYDGEIVSQLDPPVRVTKNMTPIEVSKSPSSSTIFDMGQNMIGWAKLTVSGEEGTKVTLRYAEMLERDGSLYTENLRRADPVDYYILSGHGVEQYEPHFTYHGFRYVEVICEKPEAILSLSIEGKVVHSDTPETGYFETSNEMVNQLYSNITWGQRGNFLSIPTDCPQRDERLGWTGDAQIFIRTASFNMDVARFFTKYVDDMVDAQLDSGAFTDVVPDGGWIDFKRRKYDKGETILRDVLHPIENWLTDGNPGWGDAGVVIPWTMYQVYGDKTVLVKHYEAMSKWIAYLEANSTDFLRPNDTVYGDWLSIGADTPKEVLSTAYFAYSVKLMAKIAHALDKKEDEKKYSNLFENIKISFNKAYITSDGKIKGDTQTVYVLALNMGLVFKEQKQLVASHLVDNIKKNDGHLSTGFLGVGYLLPVLTENGYTDVAYDLLNKDTFPSWLYSVKHGATTIWERWDGWTDHKGFQSAQMNSFNHYSLGSVGEWMFRYVAGIDVDSDIPGYKKIKIQPKPGGGLTYAKGEYQSVHGKIKSEWKIEKNEFTLKVSIPVNTEATVYMPGVGQNEDRTDVQLVENANSVTIYQVGSGEYEFVSKIG</sequence>
<proteinExistence type="predicted"/>
<keyword evidence="3 8" id="KW-0378">Hydrolase</keyword>
<dbReference type="RefSeq" id="WP_338788646.1">
    <property type="nucleotide sequence ID" value="NZ_CP147403.1"/>
</dbReference>
<dbReference type="EC" id="3.2.1.40" evidence="2"/>
<dbReference type="SUPFAM" id="SSF48208">
    <property type="entry name" value="Six-hairpin glycosidases"/>
    <property type="match status" value="1"/>
</dbReference>
<feature type="domain" description="Bacterial alpha-L-rhamnosidase N-terminal" evidence="5">
    <location>
        <begin position="155"/>
        <end position="324"/>
    </location>
</feature>
<dbReference type="InterPro" id="IPR035398">
    <property type="entry name" value="Bac_rhamnosid_C"/>
</dbReference>
<feature type="domain" description="Alpha-L-rhamnosidase C-terminal" evidence="7">
    <location>
        <begin position="806"/>
        <end position="870"/>
    </location>
</feature>